<reference evidence="2 3" key="1">
    <citation type="submission" date="2017-12" db="EMBL/GenBank/DDBJ databases">
        <title>Sequencing, de novo assembly and annotation of complete genome of a new Thraustochytrid species, strain FCC1311.</title>
        <authorList>
            <person name="Sedici K."/>
            <person name="Godart F."/>
            <person name="Aiese Cigliano R."/>
            <person name="Sanseverino W."/>
            <person name="Barakat M."/>
            <person name="Ortet P."/>
            <person name="Marechal E."/>
            <person name="Cagnac O."/>
            <person name="Amato A."/>
        </authorList>
    </citation>
    <scope>NUCLEOTIDE SEQUENCE [LARGE SCALE GENOMIC DNA]</scope>
</reference>
<evidence type="ECO:0000256" key="1">
    <source>
        <dbReference type="SAM" id="MobiDB-lite"/>
    </source>
</evidence>
<protein>
    <submittedName>
        <fullName evidence="2">Uncharacterized protein</fullName>
    </submittedName>
</protein>
<name>A0A2R5GTB2_9STRA</name>
<dbReference type="AlphaFoldDB" id="A0A2R5GTB2"/>
<comment type="caution">
    <text evidence="2">The sequence shown here is derived from an EMBL/GenBank/DDBJ whole genome shotgun (WGS) entry which is preliminary data.</text>
</comment>
<gene>
    <name evidence="2" type="ORF">FCC1311_081182</name>
</gene>
<evidence type="ECO:0000313" key="2">
    <source>
        <dbReference type="EMBL" id="GBG31893.1"/>
    </source>
</evidence>
<feature type="compositionally biased region" description="Low complexity" evidence="1">
    <location>
        <begin position="13"/>
        <end position="27"/>
    </location>
</feature>
<feature type="region of interest" description="Disordered" evidence="1">
    <location>
        <begin position="1"/>
        <end position="34"/>
    </location>
</feature>
<accession>A0A2R5GTB2</accession>
<organism evidence="2 3">
    <name type="scientific">Hondaea fermentalgiana</name>
    <dbReference type="NCBI Taxonomy" id="2315210"/>
    <lineage>
        <taxon>Eukaryota</taxon>
        <taxon>Sar</taxon>
        <taxon>Stramenopiles</taxon>
        <taxon>Bigyra</taxon>
        <taxon>Labyrinthulomycetes</taxon>
        <taxon>Thraustochytrida</taxon>
        <taxon>Thraustochytriidae</taxon>
        <taxon>Hondaea</taxon>
    </lineage>
</organism>
<dbReference type="OrthoDB" id="2017405at2759"/>
<proteinExistence type="predicted"/>
<dbReference type="Proteomes" id="UP000241890">
    <property type="component" value="Unassembled WGS sequence"/>
</dbReference>
<keyword evidence="3" id="KW-1185">Reference proteome</keyword>
<sequence>MSDGKEDQEILLATANGPAATAAVPAPSKELSDEERAVEIGTKTDCVKHLDALMFCYSPANQVGDNVKETRGRDGLQR</sequence>
<dbReference type="InParanoid" id="A0A2R5GTB2"/>
<dbReference type="EMBL" id="BEYU01000109">
    <property type="protein sequence ID" value="GBG31893.1"/>
    <property type="molecule type" value="Genomic_DNA"/>
</dbReference>
<evidence type="ECO:0000313" key="3">
    <source>
        <dbReference type="Proteomes" id="UP000241890"/>
    </source>
</evidence>